<gene>
    <name evidence="1" type="ORF">GAS37_02600</name>
</gene>
<proteinExistence type="predicted"/>
<protein>
    <submittedName>
        <fullName evidence="1">Uncharacterized protein</fullName>
    </submittedName>
</protein>
<sequence length="64" mass="7196">MWQIASATGWSVDYILHGVNYQTLIMMLCDAPRYIKKKAGRPDSGKTAEEEAEDIAGFFQSKLN</sequence>
<name>A0A7J5GA95_PHOVU</name>
<dbReference type="Proteomes" id="UP000470332">
    <property type="component" value="Unassembled WGS sequence"/>
</dbReference>
<dbReference type="RefSeq" id="WP_151850009.1">
    <property type="nucleotide sequence ID" value="NZ_JADMOQ010000008.1"/>
</dbReference>
<dbReference type="EMBL" id="WCXA01000004">
    <property type="protein sequence ID" value="KAB3866036.1"/>
    <property type="molecule type" value="Genomic_DNA"/>
</dbReference>
<comment type="caution">
    <text evidence="1">The sequence shown here is derived from an EMBL/GenBank/DDBJ whole genome shotgun (WGS) entry which is preliminary data.</text>
</comment>
<evidence type="ECO:0000313" key="2">
    <source>
        <dbReference type="Proteomes" id="UP000470332"/>
    </source>
</evidence>
<evidence type="ECO:0000313" key="1">
    <source>
        <dbReference type="EMBL" id="KAB3866036.1"/>
    </source>
</evidence>
<accession>A0A7J5GA95</accession>
<reference evidence="1 2" key="1">
    <citation type="journal article" date="2019" name="Nat. Med.">
        <title>A library of human gut bacterial isolates paired with longitudinal multiomics data enables mechanistic microbiome research.</title>
        <authorList>
            <person name="Poyet M."/>
            <person name="Groussin M."/>
            <person name="Gibbons S.M."/>
            <person name="Avila-Pacheco J."/>
            <person name="Jiang X."/>
            <person name="Kearney S.M."/>
            <person name="Perrotta A.R."/>
            <person name="Berdy B."/>
            <person name="Zhao S."/>
            <person name="Lieberman T.D."/>
            <person name="Swanson P.K."/>
            <person name="Smith M."/>
            <person name="Roesemann S."/>
            <person name="Alexander J.E."/>
            <person name="Rich S.A."/>
            <person name="Livny J."/>
            <person name="Vlamakis H."/>
            <person name="Clish C."/>
            <person name="Bullock K."/>
            <person name="Deik A."/>
            <person name="Scott J."/>
            <person name="Pierce K.A."/>
            <person name="Xavier R.J."/>
            <person name="Alm E.J."/>
        </authorList>
    </citation>
    <scope>NUCLEOTIDE SEQUENCE [LARGE SCALE GENOMIC DNA]</scope>
    <source>
        <strain evidence="1 2">BIOML-A9</strain>
    </source>
</reference>
<dbReference type="AlphaFoldDB" id="A0A7J5GA95"/>
<organism evidence="1 2">
    <name type="scientific">Phocaeicola vulgatus</name>
    <name type="common">Bacteroides vulgatus</name>
    <dbReference type="NCBI Taxonomy" id="821"/>
    <lineage>
        <taxon>Bacteria</taxon>
        <taxon>Pseudomonadati</taxon>
        <taxon>Bacteroidota</taxon>
        <taxon>Bacteroidia</taxon>
        <taxon>Bacteroidales</taxon>
        <taxon>Bacteroidaceae</taxon>
        <taxon>Phocaeicola</taxon>
    </lineage>
</organism>